<organism evidence="2 3">
    <name type="scientific">Cercospora beticola</name>
    <name type="common">Sugarbeet leaf spot fungus</name>
    <dbReference type="NCBI Taxonomy" id="122368"/>
    <lineage>
        <taxon>Eukaryota</taxon>
        <taxon>Fungi</taxon>
        <taxon>Dikarya</taxon>
        <taxon>Ascomycota</taxon>
        <taxon>Pezizomycotina</taxon>
        <taxon>Dothideomycetes</taxon>
        <taxon>Dothideomycetidae</taxon>
        <taxon>Mycosphaerellales</taxon>
        <taxon>Mycosphaerellaceae</taxon>
        <taxon>Cercospora</taxon>
    </lineage>
</organism>
<evidence type="ECO:0000313" key="2">
    <source>
        <dbReference type="EMBL" id="PIB02519.1"/>
    </source>
</evidence>
<proteinExistence type="predicted"/>
<feature type="compositionally biased region" description="Polar residues" evidence="1">
    <location>
        <begin position="129"/>
        <end position="147"/>
    </location>
</feature>
<feature type="region of interest" description="Disordered" evidence="1">
    <location>
        <begin position="1"/>
        <end position="156"/>
    </location>
</feature>
<dbReference type="OrthoDB" id="5403157at2759"/>
<reference evidence="2 3" key="1">
    <citation type="submission" date="2015-10" db="EMBL/GenBank/DDBJ databases">
        <title>The cercosporin biosynthetic gene cluster was horizontally transferred to several fungal lineages and shown to be expanded in Cercospora beticola based on microsynteny with recipient genomes.</title>
        <authorList>
            <person name="De Jonge R."/>
            <person name="Ebert M.K."/>
            <person name="Suttle J.C."/>
            <person name="Jurick Ii W.M."/>
            <person name="Secor G.A."/>
            <person name="Thomma B.P."/>
            <person name="Van De Peer Y."/>
            <person name="Bolton M.D."/>
        </authorList>
    </citation>
    <scope>NUCLEOTIDE SEQUENCE [LARGE SCALE GENOMIC DNA]</scope>
    <source>
        <strain evidence="2 3">09-40</strain>
    </source>
</reference>
<feature type="compositionally biased region" description="Low complexity" evidence="1">
    <location>
        <begin position="13"/>
        <end position="42"/>
    </location>
</feature>
<evidence type="ECO:0000256" key="1">
    <source>
        <dbReference type="SAM" id="MobiDB-lite"/>
    </source>
</evidence>
<sequence length="252" mass="27157">MSSNAATKLHSLSATATSSARSRPNTTTTTTTAPARGRSPTPGFYSGLAAPRGMPSPRTSPAMRPTSPLSPGYKNSGHFDGFQSPPQRPMHSRTSSGQHHHHTQQQQRRAPSNSLRLPSLPRFHPANFPSAQSSLNSTPDVNSHASSPQPPMSPRQYQRLYNDAQKQLYFNHRELFSTAVGGKPVSPRLQPLGSPGPVTPLELEGEEGYLIAGARSMNTSAATPSDVAEKMVKAEVQRQRTSETGSLRQASR</sequence>
<gene>
    <name evidence="2" type="ORF">CB0940_00317</name>
</gene>
<feature type="compositionally biased region" description="Polar residues" evidence="1">
    <location>
        <begin position="1"/>
        <end position="12"/>
    </location>
</feature>
<dbReference type="Proteomes" id="UP000230605">
    <property type="component" value="Chromosome 1"/>
</dbReference>
<evidence type="ECO:0000313" key="3">
    <source>
        <dbReference type="Proteomes" id="UP000230605"/>
    </source>
</evidence>
<accession>A0A2G5ICM1</accession>
<dbReference type="AlphaFoldDB" id="A0A2G5ICM1"/>
<protein>
    <submittedName>
        <fullName evidence="2">Uncharacterized protein</fullName>
    </submittedName>
</protein>
<comment type="caution">
    <text evidence="2">The sequence shown here is derived from an EMBL/GenBank/DDBJ whole genome shotgun (WGS) entry which is preliminary data.</text>
</comment>
<name>A0A2G5ICM1_CERBT</name>
<dbReference type="EMBL" id="LKMD01000100">
    <property type="protein sequence ID" value="PIB02519.1"/>
    <property type="molecule type" value="Genomic_DNA"/>
</dbReference>